<dbReference type="GO" id="GO:0008652">
    <property type="term" value="P:amino acid biosynthetic process"/>
    <property type="evidence" value="ECO:0007669"/>
    <property type="project" value="UniProtKB-KW"/>
</dbReference>
<feature type="binding site" evidence="11">
    <location>
        <position position="107"/>
    </location>
    <ligand>
        <name>ATP</name>
        <dbReference type="ChEBI" id="CHEBI:30616"/>
    </ligand>
</feature>
<comment type="subcellular location">
    <subcellularLocation>
        <location evidence="11">Cytoplasm</location>
    </subcellularLocation>
</comment>
<evidence type="ECO:0000256" key="4">
    <source>
        <dbReference type="ARBA" id="ARBA00022605"/>
    </source>
</evidence>
<evidence type="ECO:0000256" key="5">
    <source>
        <dbReference type="ARBA" id="ARBA00022679"/>
    </source>
</evidence>
<comment type="caution">
    <text evidence="12">The sequence shown here is derived from an EMBL/GenBank/DDBJ whole genome shotgun (WGS) entry which is preliminary data.</text>
</comment>
<name>A0A923J047_CLOTT</name>
<comment type="pathway">
    <text evidence="1 11">Metabolic intermediate biosynthesis; chorismate biosynthesis; chorismate from D-erythrose 4-phosphate and phosphoenolpyruvate: step 5/7.</text>
</comment>
<feature type="binding site" evidence="11">
    <location>
        <position position="7"/>
    </location>
    <ligand>
        <name>Mg(2+)</name>
        <dbReference type="ChEBI" id="CHEBI:18420"/>
    </ligand>
</feature>
<evidence type="ECO:0000256" key="6">
    <source>
        <dbReference type="ARBA" id="ARBA00022741"/>
    </source>
</evidence>
<sequence length="158" mass="18596">MPGSGKSTIGFELSKRLNKNFYDVDKYIEEIEKRSINEIFKMGEEYFREIESKAIEEISKKNLSVIATGGGAIKLKRNMDILRENGIVIFINRSLKNIFEDIDIEGRPLLKNDKERLYKLYEERYSLYKKFCDYEVINDDNLENVINNIVNILNEVIR</sequence>
<comment type="cofactor">
    <cofactor evidence="11">
        <name>Mg(2+)</name>
        <dbReference type="ChEBI" id="CHEBI:18420"/>
    </cofactor>
    <text evidence="11">Binds 1 Mg(2+) ion per subunit.</text>
</comment>
<evidence type="ECO:0000256" key="9">
    <source>
        <dbReference type="ARBA" id="ARBA00023141"/>
    </source>
</evidence>
<evidence type="ECO:0000256" key="11">
    <source>
        <dbReference type="HAMAP-Rule" id="MF_00109"/>
    </source>
</evidence>
<dbReference type="CDD" id="cd00464">
    <property type="entry name" value="SK"/>
    <property type="match status" value="1"/>
</dbReference>
<feature type="binding site" evidence="11">
    <location>
        <position position="25"/>
    </location>
    <ligand>
        <name>substrate</name>
    </ligand>
</feature>
<dbReference type="EC" id="2.7.1.71" evidence="3 11"/>
<dbReference type="PANTHER" id="PTHR21087:SF16">
    <property type="entry name" value="SHIKIMATE KINASE 1, CHLOROPLASTIC"/>
    <property type="match status" value="1"/>
</dbReference>
<dbReference type="Pfam" id="PF01202">
    <property type="entry name" value="SKI"/>
    <property type="match status" value="1"/>
</dbReference>
<feature type="binding site" evidence="11">
    <location>
        <begin position="3"/>
        <end position="8"/>
    </location>
    <ligand>
        <name>ATP</name>
        <dbReference type="ChEBI" id="CHEBI:30616"/>
    </ligand>
</feature>
<evidence type="ECO:0000256" key="2">
    <source>
        <dbReference type="ARBA" id="ARBA00006997"/>
    </source>
</evidence>
<dbReference type="GO" id="GO:0005524">
    <property type="term" value="F:ATP binding"/>
    <property type="evidence" value="ECO:0007669"/>
    <property type="project" value="UniProtKB-UniRule"/>
</dbReference>
<dbReference type="GO" id="GO:0009423">
    <property type="term" value="P:chorismate biosynthetic process"/>
    <property type="evidence" value="ECO:0007669"/>
    <property type="project" value="UniProtKB-UniRule"/>
</dbReference>
<dbReference type="AlphaFoldDB" id="A0A923J047"/>
<dbReference type="InterPro" id="IPR031322">
    <property type="entry name" value="Shikimate/glucono_kinase"/>
</dbReference>
<keyword evidence="5 11" id="KW-0808">Transferase</keyword>
<organism evidence="12 13">
    <name type="scientific">Clostridium tetanomorphum</name>
    <dbReference type="NCBI Taxonomy" id="1553"/>
    <lineage>
        <taxon>Bacteria</taxon>
        <taxon>Bacillati</taxon>
        <taxon>Bacillota</taxon>
        <taxon>Clostridia</taxon>
        <taxon>Eubacteriales</taxon>
        <taxon>Clostridiaceae</taxon>
        <taxon>Clostridium</taxon>
    </lineage>
</organism>
<dbReference type="GO" id="GO:0009073">
    <property type="term" value="P:aromatic amino acid family biosynthetic process"/>
    <property type="evidence" value="ECO:0007669"/>
    <property type="project" value="UniProtKB-KW"/>
</dbReference>
<reference evidence="12 13" key="1">
    <citation type="submission" date="2020-04" db="EMBL/GenBank/DDBJ databases">
        <title>Genomic insights into acetone-butanol-ethanol (ABE) fermentation by sequencing solventogenic clostridia strains.</title>
        <authorList>
            <person name="Brown S."/>
        </authorList>
    </citation>
    <scope>NUCLEOTIDE SEQUENCE [LARGE SCALE GENOMIC DNA]</scope>
    <source>
        <strain evidence="12 13">DJ011</strain>
    </source>
</reference>
<keyword evidence="9 11" id="KW-0057">Aromatic amino acid biosynthesis</keyword>
<dbReference type="InterPro" id="IPR000623">
    <property type="entry name" value="Shikimate_kinase/TSH1"/>
</dbReference>
<dbReference type="InterPro" id="IPR027417">
    <property type="entry name" value="P-loop_NTPase"/>
</dbReference>
<evidence type="ECO:0000313" key="13">
    <source>
        <dbReference type="Proteomes" id="UP000563151"/>
    </source>
</evidence>
<comment type="subunit">
    <text evidence="11">Monomer.</text>
</comment>
<dbReference type="SUPFAM" id="SSF52540">
    <property type="entry name" value="P-loop containing nucleoside triphosphate hydrolases"/>
    <property type="match status" value="1"/>
</dbReference>
<evidence type="ECO:0000313" key="12">
    <source>
        <dbReference type="EMBL" id="MBC2396370.1"/>
    </source>
</evidence>
<dbReference type="GO" id="GO:0004765">
    <property type="term" value="F:shikimate kinase activity"/>
    <property type="evidence" value="ECO:0007669"/>
    <property type="project" value="UniProtKB-UniRule"/>
</dbReference>
<protein>
    <recommendedName>
        <fullName evidence="3 11">Shikimate kinase</fullName>
        <shortName evidence="11">SK</shortName>
        <ecNumber evidence="3 11">2.7.1.71</ecNumber>
    </recommendedName>
</protein>
<keyword evidence="7 11" id="KW-0418">Kinase</keyword>
<comment type="function">
    <text evidence="11">Catalyzes the specific phosphorylation of the 3-hydroxyl group of shikimic acid using ATP as a cosubstrate.</text>
</comment>
<dbReference type="EMBL" id="JAAZWO010000001">
    <property type="protein sequence ID" value="MBC2396370.1"/>
    <property type="molecule type" value="Genomic_DNA"/>
</dbReference>
<proteinExistence type="inferred from homology"/>
<keyword evidence="6 11" id="KW-0547">Nucleotide-binding</keyword>
<evidence type="ECO:0000256" key="7">
    <source>
        <dbReference type="ARBA" id="ARBA00022777"/>
    </source>
</evidence>
<evidence type="ECO:0000256" key="1">
    <source>
        <dbReference type="ARBA" id="ARBA00004842"/>
    </source>
</evidence>
<dbReference type="PRINTS" id="PR01100">
    <property type="entry name" value="SHIKIMTKNASE"/>
</dbReference>
<gene>
    <name evidence="11" type="primary">aroK</name>
    <name evidence="12" type="ORF">HGG79_01075</name>
</gene>
<keyword evidence="8 11" id="KW-0067">ATP-binding</keyword>
<dbReference type="PANTHER" id="PTHR21087">
    <property type="entry name" value="SHIKIMATE KINASE"/>
    <property type="match status" value="1"/>
</dbReference>
<comment type="catalytic activity">
    <reaction evidence="10 11">
        <text>shikimate + ATP = 3-phosphoshikimate + ADP + H(+)</text>
        <dbReference type="Rhea" id="RHEA:13121"/>
        <dbReference type="ChEBI" id="CHEBI:15378"/>
        <dbReference type="ChEBI" id="CHEBI:30616"/>
        <dbReference type="ChEBI" id="CHEBI:36208"/>
        <dbReference type="ChEBI" id="CHEBI:145989"/>
        <dbReference type="ChEBI" id="CHEBI:456216"/>
        <dbReference type="EC" id="2.7.1.71"/>
    </reaction>
</comment>
<keyword evidence="11" id="KW-0963">Cytoplasm</keyword>
<dbReference type="GO" id="GO:0000287">
    <property type="term" value="F:magnesium ion binding"/>
    <property type="evidence" value="ECO:0007669"/>
    <property type="project" value="UniProtKB-UniRule"/>
</dbReference>
<comment type="caution">
    <text evidence="11">Lacks conserved residue(s) required for the propagation of feature annotation.</text>
</comment>
<dbReference type="GO" id="GO:0005829">
    <property type="term" value="C:cytosol"/>
    <property type="evidence" value="ECO:0007669"/>
    <property type="project" value="TreeGrafter"/>
</dbReference>
<evidence type="ECO:0000256" key="3">
    <source>
        <dbReference type="ARBA" id="ARBA00012154"/>
    </source>
</evidence>
<evidence type="ECO:0000256" key="10">
    <source>
        <dbReference type="ARBA" id="ARBA00048567"/>
    </source>
</evidence>
<dbReference type="Proteomes" id="UP000563151">
    <property type="component" value="Unassembled WGS sequence"/>
</dbReference>
<dbReference type="Gene3D" id="3.40.50.300">
    <property type="entry name" value="P-loop containing nucleotide triphosphate hydrolases"/>
    <property type="match status" value="1"/>
</dbReference>
<dbReference type="InterPro" id="IPR023000">
    <property type="entry name" value="Shikimate_kinase_CS"/>
</dbReference>
<evidence type="ECO:0000256" key="8">
    <source>
        <dbReference type="ARBA" id="ARBA00022840"/>
    </source>
</evidence>
<keyword evidence="13" id="KW-1185">Reference proteome</keyword>
<dbReference type="PROSITE" id="PS01128">
    <property type="entry name" value="SHIKIMATE_KINASE"/>
    <property type="match status" value="1"/>
</dbReference>
<feature type="binding site" evidence="11">
    <location>
        <position position="70"/>
    </location>
    <ligand>
        <name>substrate</name>
    </ligand>
</feature>
<accession>A0A923J047</accession>
<feature type="binding site" evidence="11">
    <location>
        <position position="124"/>
    </location>
    <ligand>
        <name>substrate</name>
    </ligand>
</feature>
<feature type="binding site" evidence="11">
    <location>
        <position position="48"/>
    </location>
    <ligand>
        <name>substrate</name>
    </ligand>
</feature>
<comment type="similarity">
    <text evidence="2 11">Belongs to the shikimate kinase family.</text>
</comment>
<keyword evidence="4 11" id="KW-0028">Amino-acid biosynthesis</keyword>
<keyword evidence="11" id="KW-0479">Metal-binding</keyword>
<dbReference type="HAMAP" id="MF_00109">
    <property type="entry name" value="Shikimate_kinase"/>
    <property type="match status" value="1"/>
</dbReference>
<keyword evidence="11" id="KW-0460">Magnesium</keyword>